<keyword evidence="2" id="KW-1185">Reference proteome</keyword>
<accession>A0A975GLD5</accession>
<dbReference type="KEGG" id="dmm:dnm_014650"/>
<evidence type="ECO:0000313" key="2">
    <source>
        <dbReference type="Proteomes" id="UP000663722"/>
    </source>
</evidence>
<name>A0A975GLD5_9BACT</name>
<dbReference type="AlphaFoldDB" id="A0A975GLD5"/>
<dbReference type="EMBL" id="CP061800">
    <property type="protein sequence ID" value="QTA85455.1"/>
    <property type="molecule type" value="Genomic_DNA"/>
</dbReference>
<organism evidence="1 2">
    <name type="scientific">Desulfonema magnum</name>
    <dbReference type="NCBI Taxonomy" id="45655"/>
    <lineage>
        <taxon>Bacteria</taxon>
        <taxon>Pseudomonadati</taxon>
        <taxon>Thermodesulfobacteriota</taxon>
        <taxon>Desulfobacteria</taxon>
        <taxon>Desulfobacterales</taxon>
        <taxon>Desulfococcaceae</taxon>
        <taxon>Desulfonema</taxon>
    </lineage>
</organism>
<reference evidence="1" key="1">
    <citation type="journal article" date="2021" name="Microb. Physiol.">
        <title>Proteogenomic Insights into the Physiology of Marine, Sulfate-Reducing, Filamentous Desulfonema limicola and Desulfonema magnum.</title>
        <authorList>
            <person name="Schnaars V."/>
            <person name="Wohlbrand L."/>
            <person name="Scheve S."/>
            <person name="Hinrichs C."/>
            <person name="Reinhardt R."/>
            <person name="Rabus R."/>
        </authorList>
    </citation>
    <scope>NUCLEOTIDE SEQUENCE</scope>
    <source>
        <strain evidence="1">4be13</strain>
    </source>
</reference>
<protein>
    <submittedName>
        <fullName evidence="1">Uncharacterized protein</fullName>
    </submittedName>
</protein>
<sequence>MSDNLIPEIKKISLEKGNSVLKKFQNQGLTGYSEPGKNYFFRPTGTSEKRSGNLLPGKILTLRSFLCLKKFWIFWTRY</sequence>
<evidence type="ECO:0000313" key="1">
    <source>
        <dbReference type="EMBL" id="QTA85455.1"/>
    </source>
</evidence>
<proteinExistence type="predicted"/>
<dbReference type="Proteomes" id="UP000663722">
    <property type="component" value="Chromosome"/>
</dbReference>
<gene>
    <name evidence="1" type="ORF">dnm_014650</name>
</gene>